<keyword evidence="5 6" id="KW-0503">Monooxygenase</keyword>
<dbReference type="PANTHER" id="PTHR42747:SF4">
    <property type="entry name" value="BLR1330 PROTEIN"/>
    <property type="match status" value="1"/>
</dbReference>
<keyword evidence="7" id="KW-1185">Reference proteome</keyword>
<comment type="caution">
    <text evidence="6">The sequence shown here is derived from an EMBL/GenBank/DDBJ whole genome shotgun (WGS) entry which is preliminary data.</text>
</comment>
<evidence type="ECO:0000256" key="2">
    <source>
        <dbReference type="ARBA" id="ARBA00022630"/>
    </source>
</evidence>
<dbReference type="GO" id="GO:0018580">
    <property type="term" value="F:nitronate monooxygenase activity"/>
    <property type="evidence" value="ECO:0007669"/>
    <property type="project" value="UniProtKB-EC"/>
</dbReference>
<gene>
    <name evidence="6" type="ORF">FHS31_002025</name>
</gene>
<keyword evidence="4 6" id="KW-0560">Oxidoreductase</keyword>
<dbReference type="InterPro" id="IPR004136">
    <property type="entry name" value="NMO"/>
</dbReference>
<keyword evidence="3" id="KW-0288">FMN</keyword>
<evidence type="ECO:0000256" key="5">
    <source>
        <dbReference type="ARBA" id="ARBA00023033"/>
    </source>
</evidence>
<evidence type="ECO:0000313" key="7">
    <source>
        <dbReference type="Proteomes" id="UP000727456"/>
    </source>
</evidence>
<dbReference type="SUPFAM" id="SSF51412">
    <property type="entry name" value="Inosine monophosphate dehydrogenase (IMPDH)"/>
    <property type="match status" value="1"/>
</dbReference>
<keyword evidence="2" id="KW-0285">Flavoprotein</keyword>
<protein>
    <submittedName>
        <fullName evidence="6">Nitronate monooxygenase</fullName>
        <ecNumber evidence="6">1.13.12.16</ecNumber>
    </submittedName>
</protein>
<proteinExistence type="inferred from homology"/>
<sequence length="304" mass="31462">MTLPAALAGKLAIPAIVAPMFLVSGVDLVVECCRAGLLGTFPALNQRTTEGFVEWLEAIEARVRGRPYGVNLIVHRSNPRVTADLEEIVKHRVPLVITSLGAVPDVVAAVHSYGGLVFHDVTTTRHAEKAVAAGVDGLIAVAAGAGGHAGTLSPFALVAEIRSFFDGALALAGAMSEGRHIAAAEMMGADFGYLGSLFIAAAESMASDAQKAMLIDATAADIVYTDAISGISANFLKPSLGLDAKHSGAVDVKAETKAWRDAWSAGHGVAAVTEVQPAKLICERLITDYHSAVRALGDRCSALA</sequence>
<dbReference type="RefSeq" id="WP_167073239.1">
    <property type="nucleotide sequence ID" value="NZ_JAAOZC010000004.1"/>
</dbReference>
<evidence type="ECO:0000256" key="3">
    <source>
        <dbReference type="ARBA" id="ARBA00022643"/>
    </source>
</evidence>
<dbReference type="CDD" id="cd04730">
    <property type="entry name" value="NPD_like"/>
    <property type="match status" value="1"/>
</dbReference>
<dbReference type="Proteomes" id="UP000727456">
    <property type="component" value="Unassembled WGS sequence"/>
</dbReference>
<reference evidence="6 7" key="1">
    <citation type="submission" date="2020-03" db="EMBL/GenBank/DDBJ databases">
        <title>Genomic Encyclopedia of Type Strains, Phase III (KMG-III): the genomes of soil and plant-associated and newly described type strains.</title>
        <authorList>
            <person name="Whitman W."/>
        </authorList>
    </citation>
    <scope>NUCLEOTIDE SEQUENCE [LARGE SCALE GENOMIC DNA]</scope>
    <source>
        <strain evidence="6 7">CECT 8804</strain>
    </source>
</reference>
<accession>A0ABX0TSA5</accession>
<evidence type="ECO:0000256" key="4">
    <source>
        <dbReference type="ARBA" id="ARBA00023002"/>
    </source>
</evidence>
<dbReference type="EC" id="1.13.12.16" evidence="6"/>
<comment type="similarity">
    <text evidence="1">Belongs to the nitronate monooxygenase family. NMO class I subfamily.</text>
</comment>
<evidence type="ECO:0000313" key="6">
    <source>
        <dbReference type="EMBL" id="NIJ08408.1"/>
    </source>
</evidence>
<organism evidence="6 7">
    <name type="scientific">Sphingomonas vulcanisoli</name>
    <dbReference type="NCBI Taxonomy" id="1658060"/>
    <lineage>
        <taxon>Bacteria</taxon>
        <taxon>Pseudomonadati</taxon>
        <taxon>Pseudomonadota</taxon>
        <taxon>Alphaproteobacteria</taxon>
        <taxon>Sphingomonadales</taxon>
        <taxon>Sphingomonadaceae</taxon>
        <taxon>Sphingomonas</taxon>
    </lineage>
</organism>
<evidence type="ECO:0000256" key="1">
    <source>
        <dbReference type="ARBA" id="ARBA00009881"/>
    </source>
</evidence>
<dbReference type="EMBL" id="JAAOZC010000004">
    <property type="protein sequence ID" value="NIJ08408.1"/>
    <property type="molecule type" value="Genomic_DNA"/>
</dbReference>
<dbReference type="InterPro" id="IPR013785">
    <property type="entry name" value="Aldolase_TIM"/>
</dbReference>
<dbReference type="Gene3D" id="3.20.20.70">
    <property type="entry name" value="Aldolase class I"/>
    <property type="match status" value="1"/>
</dbReference>
<name>A0ABX0TSA5_9SPHN</name>
<dbReference type="Pfam" id="PF03060">
    <property type="entry name" value="NMO"/>
    <property type="match status" value="1"/>
</dbReference>
<dbReference type="PANTHER" id="PTHR42747">
    <property type="entry name" value="NITRONATE MONOOXYGENASE-RELATED"/>
    <property type="match status" value="1"/>
</dbReference>